<feature type="region of interest" description="Disordered" evidence="1">
    <location>
        <begin position="1"/>
        <end position="209"/>
    </location>
</feature>
<sequence>MSADRGVISGPFSDPVSVESELIDSDSEPSSRWVLRASKDASHVAHERSKKLPEPPVMFRGRREQASPPIPIRRRSRRPKGGGHAPQPVHGLGGGNHQESPSATSPPLRPGQQWKSYQAVGGEGEQPKAVQGPAAGLLPSRQGIPSPLHPHLTFGAQGRSSGPRYEARWRPQFPRRSRRSGTSFLGRTNTSVTVDGGREVLRAGPTPVR</sequence>
<comment type="caution">
    <text evidence="2">The sequence shown here is derived from an EMBL/GenBank/DDBJ whole genome shotgun (WGS) entry which is preliminary data.</text>
</comment>
<dbReference type="Proteomes" id="UP001066276">
    <property type="component" value="Chromosome 7"/>
</dbReference>
<accession>A0AAV7PJ47</accession>
<evidence type="ECO:0000313" key="2">
    <source>
        <dbReference type="EMBL" id="KAJ1127232.1"/>
    </source>
</evidence>
<feature type="compositionally biased region" description="Basic residues" evidence="1">
    <location>
        <begin position="72"/>
        <end position="81"/>
    </location>
</feature>
<keyword evidence="3" id="KW-1185">Reference proteome</keyword>
<organism evidence="2 3">
    <name type="scientific">Pleurodeles waltl</name>
    <name type="common">Iberian ribbed newt</name>
    <dbReference type="NCBI Taxonomy" id="8319"/>
    <lineage>
        <taxon>Eukaryota</taxon>
        <taxon>Metazoa</taxon>
        <taxon>Chordata</taxon>
        <taxon>Craniata</taxon>
        <taxon>Vertebrata</taxon>
        <taxon>Euteleostomi</taxon>
        <taxon>Amphibia</taxon>
        <taxon>Batrachia</taxon>
        <taxon>Caudata</taxon>
        <taxon>Salamandroidea</taxon>
        <taxon>Salamandridae</taxon>
        <taxon>Pleurodelinae</taxon>
        <taxon>Pleurodeles</taxon>
    </lineage>
</organism>
<evidence type="ECO:0000256" key="1">
    <source>
        <dbReference type="SAM" id="MobiDB-lite"/>
    </source>
</evidence>
<name>A0AAV7PJ47_PLEWA</name>
<dbReference type="AlphaFoldDB" id="A0AAV7PJ47"/>
<dbReference type="EMBL" id="JANPWB010000011">
    <property type="protein sequence ID" value="KAJ1127232.1"/>
    <property type="molecule type" value="Genomic_DNA"/>
</dbReference>
<feature type="compositionally biased region" description="Basic and acidic residues" evidence="1">
    <location>
        <begin position="37"/>
        <end position="53"/>
    </location>
</feature>
<evidence type="ECO:0000313" key="3">
    <source>
        <dbReference type="Proteomes" id="UP001066276"/>
    </source>
</evidence>
<protein>
    <submittedName>
        <fullName evidence="2">Uncharacterized protein</fullName>
    </submittedName>
</protein>
<reference evidence="2" key="1">
    <citation type="journal article" date="2022" name="bioRxiv">
        <title>Sequencing and chromosome-scale assembly of the giantPleurodeles waltlgenome.</title>
        <authorList>
            <person name="Brown T."/>
            <person name="Elewa A."/>
            <person name="Iarovenko S."/>
            <person name="Subramanian E."/>
            <person name="Araus A.J."/>
            <person name="Petzold A."/>
            <person name="Susuki M."/>
            <person name="Suzuki K.-i.T."/>
            <person name="Hayashi T."/>
            <person name="Toyoda A."/>
            <person name="Oliveira C."/>
            <person name="Osipova E."/>
            <person name="Leigh N.D."/>
            <person name="Simon A."/>
            <person name="Yun M.H."/>
        </authorList>
    </citation>
    <scope>NUCLEOTIDE SEQUENCE</scope>
    <source>
        <strain evidence="2">20211129_DDA</strain>
        <tissue evidence="2">Liver</tissue>
    </source>
</reference>
<feature type="compositionally biased region" description="Polar residues" evidence="1">
    <location>
        <begin position="181"/>
        <end position="193"/>
    </location>
</feature>
<gene>
    <name evidence="2" type="ORF">NDU88_005635</name>
</gene>
<proteinExistence type="predicted"/>